<evidence type="ECO:0000313" key="2">
    <source>
        <dbReference type="Proteomes" id="UP000679950"/>
    </source>
</evidence>
<evidence type="ECO:0000313" key="1">
    <source>
        <dbReference type="EMBL" id="GIN59397.1"/>
    </source>
</evidence>
<comment type="caution">
    <text evidence="1">The sequence shown here is derived from an EMBL/GenBank/DDBJ whole genome shotgun (WGS) entry which is preliminary data.</text>
</comment>
<organism evidence="1 2">
    <name type="scientific">Lederbergia ruris</name>
    <dbReference type="NCBI Taxonomy" id="217495"/>
    <lineage>
        <taxon>Bacteria</taxon>
        <taxon>Bacillati</taxon>
        <taxon>Bacillota</taxon>
        <taxon>Bacilli</taxon>
        <taxon>Bacillales</taxon>
        <taxon>Bacillaceae</taxon>
        <taxon>Lederbergia</taxon>
    </lineage>
</organism>
<accession>A0ABQ4KN85</accession>
<keyword evidence="2" id="KW-1185">Reference proteome</keyword>
<evidence type="ECO:0008006" key="3">
    <source>
        <dbReference type="Google" id="ProtNLM"/>
    </source>
</evidence>
<dbReference type="EMBL" id="BORB01000044">
    <property type="protein sequence ID" value="GIN59397.1"/>
    <property type="molecule type" value="Genomic_DNA"/>
</dbReference>
<proteinExistence type="predicted"/>
<name>A0ABQ4KN85_9BACI</name>
<dbReference type="RefSeq" id="WP_158322429.1">
    <property type="nucleotide sequence ID" value="NZ_BORB01000044.1"/>
</dbReference>
<reference evidence="1 2" key="1">
    <citation type="submission" date="2021-03" db="EMBL/GenBank/DDBJ databases">
        <title>Antimicrobial resistance genes in bacteria isolated from Japanese honey, and their potential for conferring macrolide and lincosamide resistance in the American foulbrood pathogen Paenibacillus larvae.</title>
        <authorList>
            <person name="Okamoto M."/>
            <person name="Kumagai M."/>
            <person name="Kanamori H."/>
            <person name="Takamatsu D."/>
        </authorList>
    </citation>
    <scope>NUCLEOTIDE SEQUENCE [LARGE SCALE GENOMIC DNA]</scope>
    <source>
        <strain evidence="1 2">J8TS2</strain>
    </source>
</reference>
<gene>
    <name evidence="1" type="ORF">J8TS2_37160</name>
</gene>
<protein>
    <recommendedName>
        <fullName evidence="3">GIY-YIG homing endonuclease</fullName>
    </recommendedName>
</protein>
<sequence length="251" mass="29674">MDKIAFLSAEDIKHDFLYPISYRSAKKRFDILINNTNQPAIIVENFKGKFYVNENFKNFAVLKKIDPKRMIPCLIIHNPVEEECDRLLRVLSKSILERPTWKIQYELIQRLTREFHLGVTEIAKEVNVKDKEIGKFMLEPNIPDYYKSLAIKKGYGGVMNLICKSDYTDELKKVLYDLAVADKHRLTEGKFKSLKRYTKMGYLLTQNKNLIRRQIIKIVEPKDYIENVYWDKISGRYSQESRNQKLVLELV</sequence>
<dbReference type="Proteomes" id="UP000679950">
    <property type="component" value="Unassembled WGS sequence"/>
</dbReference>